<dbReference type="EMBL" id="QNBE01000004">
    <property type="protein sequence ID" value="RKX71672.1"/>
    <property type="molecule type" value="Genomic_DNA"/>
</dbReference>
<evidence type="ECO:0000313" key="5">
    <source>
        <dbReference type="EMBL" id="RKX71672.1"/>
    </source>
</evidence>
<proteinExistence type="predicted"/>
<comment type="caution">
    <text evidence="5">The sequence shown here is derived from an EMBL/GenBank/DDBJ whole genome shotgun (WGS) entry which is preliminary data.</text>
</comment>
<keyword evidence="2 3" id="KW-0802">TPR repeat</keyword>
<dbReference type="InterPro" id="IPR011990">
    <property type="entry name" value="TPR-like_helical_dom_sf"/>
</dbReference>
<evidence type="ECO:0000256" key="4">
    <source>
        <dbReference type="SAM" id="Coils"/>
    </source>
</evidence>
<sequence>MFLLTIIIFAQVPIGKGAIYAPEIDAVLGPAGLSDKGLWLCQVRVADGNYGGLLKGTILTIEPLAKTCQLTDGRARIALRPGSYLFRFQKGEYQTVEKRVRIVPDQIAIVNVVLSMPEEVFERKKRKARIDSLMIEGIDRFNHDSLDQARQLFMEVLAIDSTYSDALQYLKRIDEKIEGIITICKEDAAALEKAGKYREAISKLTLALSYDSTRTDLKEDIKRLEDKIRKPKRKAIPKERVEAWYREGVQAFTNGEYEKARRLFKRVLGYNPKHSGAKRYLKRAEARIGLK</sequence>
<keyword evidence="1" id="KW-0677">Repeat</keyword>
<dbReference type="PROSITE" id="PS50005">
    <property type="entry name" value="TPR"/>
    <property type="match status" value="1"/>
</dbReference>
<feature type="coiled-coil region" evidence="4">
    <location>
        <begin position="207"/>
        <end position="234"/>
    </location>
</feature>
<dbReference type="Pfam" id="PF07719">
    <property type="entry name" value="TPR_2"/>
    <property type="match status" value="1"/>
</dbReference>
<dbReference type="InterPro" id="IPR019734">
    <property type="entry name" value="TPR_rpt"/>
</dbReference>
<keyword evidence="4" id="KW-0175">Coiled coil</keyword>
<dbReference type="SMART" id="SM00028">
    <property type="entry name" value="TPR"/>
    <property type="match status" value="3"/>
</dbReference>
<evidence type="ECO:0000256" key="1">
    <source>
        <dbReference type="ARBA" id="ARBA00022737"/>
    </source>
</evidence>
<evidence type="ECO:0008006" key="7">
    <source>
        <dbReference type="Google" id="ProtNLM"/>
    </source>
</evidence>
<gene>
    <name evidence="5" type="ORF">DRP53_00880</name>
</gene>
<reference evidence="5 6" key="1">
    <citation type="submission" date="2018-06" db="EMBL/GenBank/DDBJ databases">
        <title>Extensive metabolic versatility and redundancy in microbially diverse, dynamic hydrothermal sediments.</title>
        <authorList>
            <person name="Dombrowski N."/>
            <person name="Teske A."/>
            <person name="Baker B.J."/>
        </authorList>
    </citation>
    <scope>NUCLEOTIDE SEQUENCE [LARGE SCALE GENOMIC DNA]</scope>
    <source>
        <strain evidence="5">B36_G15</strain>
    </source>
</reference>
<name>A0A660SMF5_UNCW3</name>
<organism evidence="5 6">
    <name type="scientific">candidate division WOR-3 bacterium</name>
    <dbReference type="NCBI Taxonomy" id="2052148"/>
    <lineage>
        <taxon>Bacteria</taxon>
        <taxon>Bacteria division WOR-3</taxon>
    </lineage>
</organism>
<protein>
    <recommendedName>
        <fullName evidence="7">Tetratricopeptide repeat protein</fullName>
    </recommendedName>
</protein>
<dbReference type="SUPFAM" id="SSF48452">
    <property type="entry name" value="TPR-like"/>
    <property type="match status" value="1"/>
</dbReference>
<evidence type="ECO:0000313" key="6">
    <source>
        <dbReference type="Proteomes" id="UP000268469"/>
    </source>
</evidence>
<evidence type="ECO:0000256" key="2">
    <source>
        <dbReference type="ARBA" id="ARBA00022803"/>
    </source>
</evidence>
<feature type="repeat" description="TPR" evidence="3">
    <location>
        <begin position="241"/>
        <end position="274"/>
    </location>
</feature>
<dbReference type="InterPro" id="IPR013105">
    <property type="entry name" value="TPR_2"/>
</dbReference>
<dbReference type="Proteomes" id="UP000268469">
    <property type="component" value="Unassembled WGS sequence"/>
</dbReference>
<accession>A0A660SMF5</accession>
<dbReference type="AlphaFoldDB" id="A0A660SMF5"/>
<dbReference type="Gene3D" id="1.25.40.10">
    <property type="entry name" value="Tetratricopeptide repeat domain"/>
    <property type="match status" value="2"/>
</dbReference>
<evidence type="ECO:0000256" key="3">
    <source>
        <dbReference type="PROSITE-ProRule" id="PRU00339"/>
    </source>
</evidence>